<dbReference type="Gene3D" id="1.10.760.10">
    <property type="entry name" value="Cytochrome c-like domain"/>
    <property type="match status" value="1"/>
</dbReference>
<feature type="domain" description="Cytochrome c" evidence="5">
    <location>
        <begin position="77"/>
        <end position="167"/>
    </location>
</feature>
<evidence type="ECO:0000256" key="3">
    <source>
        <dbReference type="ARBA" id="ARBA00023004"/>
    </source>
</evidence>
<evidence type="ECO:0000313" key="7">
    <source>
        <dbReference type="Proteomes" id="UP000095713"/>
    </source>
</evidence>
<evidence type="ECO:0000256" key="1">
    <source>
        <dbReference type="ARBA" id="ARBA00022617"/>
    </source>
</evidence>
<evidence type="ECO:0000259" key="5">
    <source>
        <dbReference type="PROSITE" id="PS51007"/>
    </source>
</evidence>
<keyword evidence="2 4" id="KW-0479">Metal-binding</keyword>
<protein>
    <submittedName>
        <fullName evidence="6">Cytochrome C</fullName>
    </submittedName>
</protein>
<dbReference type="PROSITE" id="PS51007">
    <property type="entry name" value="CYTC"/>
    <property type="match status" value="1"/>
</dbReference>
<dbReference type="SUPFAM" id="SSF46626">
    <property type="entry name" value="Cytochrome c"/>
    <property type="match status" value="1"/>
</dbReference>
<reference evidence="6 7" key="1">
    <citation type="submission" date="2016-05" db="EMBL/GenBank/DDBJ databases">
        <title>Draft Genome Sequence of Algibacter sp. Strain SK-16 Isolated from the Surface Water of Aburatsubo Inlet.</title>
        <authorList>
            <person name="Wong S.-K."/>
            <person name="Yoshizawa S."/>
            <person name="Nakajima Y."/>
            <person name="Ogura Y."/>
            <person name="Tetsuya H."/>
            <person name="Hamasaki K."/>
        </authorList>
    </citation>
    <scope>NUCLEOTIDE SEQUENCE [LARGE SCALE GENOMIC DNA]</scope>
    <source>
        <strain evidence="6 7">SK-16</strain>
    </source>
</reference>
<name>A0A1E5TD23_9FLAO</name>
<proteinExistence type="predicted"/>
<dbReference type="Pfam" id="PF00034">
    <property type="entry name" value="Cytochrom_C"/>
    <property type="match status" value="1"/>
</dbReference>
<dbReference type="RefSeq" id="WP_069828703.1">
    <property type="nucleotide sequence ID" value="NZ_MDJD01000007.1"/>
</dbReference>
<comment type="caution">
    <text evidence="6">The sequence shown here is derived from an EMBL/GenBank/DDBJ whole genome shotgun (WGS) entry which is preliminary data.</text>
</comment>
<dbReference type="Proteomes" id="UP000095713">
    <property type="component" value="Unassembled WGS sequence"/>
</dbReference>
<evidence type="ECO:0000256" key="4">
    <source>
        <dbReference type="PROSITE-ProRule" id="PRU00433"/>
    </source>
</evidence>
<dbReference type="STRING" id="1849968.A8C32_11110"/>
<dbReference type="EMBL" id="MDJD01000007">
    <property type="protein sequence ID" value="OEK09266.1"/>
    <property type="molecule type" value="Genomic_DNA"/>
</dbReference>
<dbReference type="InterPro" id="IPR009056">
    <property type="entry name" value="Cyt_c-like_dom"/>
</dbReference>
<dbReference type="InterPro" id="IPR036909">
    <property type="entry name" value="Cyt_c-like_dom_sf"/>
</dbReference>
<dbReference type="OrthoDB" id="955119at2"/>
<evidence type="ECO:0000256" key="2">
    <source>
        <dbReference type="ARBA" id="ARBA00022723"/>
    </source>
</evidence>
<accession>A0A1E5TD23</accession>
<organism evidence="6 7">
    <name type="scientific">Flavivirga aquatica</name>
    <dbReference type="NCBI Taxonomy" id="1849968"/>
    <lineage>
        <taxon>Bacteria</taxon>
        <taxon>Pseudomonadati</taxon>
        <taxon>Bacteroidota</taxon>
        <taxon>Flavobacteriia</taxon>
        <taxon>Flavobacteriales</taxon>
        <taxon>Flavobacteriaceae</taxon>
        <taxon>Flavivirga</taxon>
    </lineage>
</organism>
<evidence type="ECO:0000313" key="6">
    <source>
        <dbReference type="EMBL" id="OEK09266.1"/>
    </source>
</evidence>
<keyword evidence="1 4" id="KW-0349">Heme</keyword>
<sequence length="167" mass="19047">MKTILKYLIVFITLFFFNCSDKKEKNKKGFSYENSLQKTEQIIKKNASISASKKIDLNNKGIGPITSLKLSSKINQTMVTHGANVFKRMCTACHKSNKKFIGPSPQNILQRRSPEWIMNMILNPSEMTQKDPLAKALLIEFNGSPMPNQSLSIDDARNILEYFRTLK</sequence>
<dbReference type="GO" id="GO:0020037">
    <property type="term" value="F:heme binding"/>
    <property type="evidence" value="ECO:0007669"/>
    <property type="project" value="InterPro"/>
</dbReference>
<dbReference type="GO" id="GO:0046872">
    <property type="term" value="F:metal ion binding"/>
    <property type="evidence" value="ECO:0007669"/>
    <property type="project" value="UniProtKB-KW"/>
</dbReference>
<dbReference type="AlphaFoldDB" id="A0A1E5TD23"/>
<keyword evidence="3 4" id="KW-0408">Iron</keyword>
<dbReference type="GO" id="GO:0009055">
    <property type="term" value="F:electron transfer activity"/>
    <property type="evidence" value="ECO:0007669"/>
    <property type="project" value="InterPro"/>
</dbReference>
<gene>
    <name evidence="6" type="ORF">A8C32_11110</name>
</gene>
<keyword evidence="7" id="KW-1185">Reference proteome</keyword>